<keyword evidence="2" id="KW-1185">Reference proteome</keyword>
<organism evidence="2 3">
    <name type="scientific">Drosophila hydei</name>
    <name type="common">Fruit fly</name>
    <dbReference type="NCBI Taxonomy" id="7224"/>
    <lineage>
        <taxon>Eukaryota</taxon>
        <taxon>Metazoa</taxon>
        <taxon>Ecdysozoa</taxon>
        <taxon>Arthropoda</taxon>
        <taxon>Hexapoda</taxon>
        <taxon>Insecta</taxon>
        <taxon>Pterygota</taxon>
        <taxon>Neoptera</taxon>
        <taxon>Endopterygota</taxon>
        <taxon>Diptera</taxon>
        <taxon>Brachycera</taxon>
        <taxon>Muscomorpha</taxon>
        <taxon>Ephydroidea</taxon>
        <taxon>Drosophilidae</taxon>
        <taxon>Drosophila</taxon>
    </lineage>
</organism>
<name>A0A6J1M8U3_DROHY</name>
<evidence type="ECO:0000313" key="3">
    <source>
        <dbReference type="RefSeq" id="XP_023174901.2"/>
    </source>
</evidence>
<feature type="region of interest" description="Disordered" evidence="1">
    <location>
        <begin position="45"/>
        <end position="99"/>
    </location>
</feature>
<reference evidence="3" key="1">
    <citation type="submission" date="2025-08" db="UniProtKB">
        <authorList>
            <consortium name="RefSeq"/>
        </authorList>
    </citation>
    <scope>IDENTIFICATION</scope>
    <source>
        <strain evidence="3">15085-1641.00</strain>
        <tissue evidence="3">Whole body</tissue>
    </source>
</reference>
<dbReference type="Proteomes" id="UP000504633">
    <property type="component" value="Unplaced"/>
</dbReference>
<dbReference type="RefSeq" id="XP_023174901.2">
    <property type="nucleotide sequence ID" value="XM_023319133.2"/>
</dbReference>
<feature type="compositionally biased region" description="Polar residues" evidence="1">
    <location>
        <begin position="45"/>
        <end position="67"/>
    </location>
</feature>
<protein>
    <submittedName>
        <fullName evidence="3">Homeobox protein B-H2-like</fullName>
    </submittedName>
</protein>
<evidence type="ECO:0000313" key="2">
    <source>
        <dbReference type="Proteomes" id="UP000504633"/>
    </source>
</evidence>
<feature type="compositionally biased region" description="Polar residues" evidence="1">
    <location>
        <begin position="14"/>
        <end position="23"/>
    </location>
</feature>
<gene>
    <name evidence="3" type="primary">LOC111602172</name>
</gene>
<sequence>MDAYNKYHKGYHSYATTQTNASPLHNEHKHRKQLDQYAVSNPKESMQGMLKSTQPKELQQKATQTCLRHNHQKQKQKQQQQQRHHQQQQHQHQHQKMEAQLNRDANRLKIDPRLRYEKSKSFFNIDHVPQSKGTYRLPPLPSDGKPDREGADGDYLLYKNLRFGKDSAHAHGDHGDHSDHSDHSEQQLSIPLDQSPRKPNASLSMFESAREHCRLTKEQFSAKYGVTESGSSNSARTVITTKSGENLRTVVQSQIEMQELLQKSISKIMMLPSLGLSEETDCTQVEHRKNYKIPESVSKDNSVSIHVQTDKSSFNFCVEDIVSSKVIAPMMRRVQRMYLNNLQEEMKLMEDLERVPCLVGELYRSADLTFGPSEDKKNTKDKF</sequence>
<proteinExistence type="predicted"/>
<feature type="region of interest" description="Disordered" evidence="1">
    <location>
        <begin position="121"/>
        <end position="152"/>
    </location>
</feature>
<accession>A0A6J1M8U3</accession>
<dbReference type="OrthoDB" id="7989813at2759"/>
<dbReference type="GeneID" id="111602172"/>
<evidence type="ECO:0000256" key="1">
    <source>
        <dbReference type="SAM" id="MobiDB-lite"/>
    </source>
</evidence>
<dbReference type="KEGG" id="dhe:111602172"/>
<dbReference type="OMA" id="RSQIEMQ"/>
<feature type="compositionally biased region" description="Basic residues" evidence="1">
    <location>
        <begin position="68"/>
        <end position="94"/>
    </location>
</feature>
<feature type="compositionally biased region" description="Basic and acidic residues" evidence="1">
    <location>
        <begin position="167"/>
        <end position="185"/>
    </location>
</feature>
<feature type="region of interest" description="Disordered" evidence="1">
    <location>
        <begin position="167"/>
        <end position="201"/>
    </location>
</feature>
<dbReference type="AlphaFoldDB" id="A0A6J1M8U3"/>
<feature type="compositionally biased region" description="Basic residues" evidence="1">
    <location>
        <begin position="1"/>
        <end position="11"/>
    </location>
</feature>
<feature type="region of interest" description="Disordered" evidence="1">
    <location>
        <begin position="1"/>
        <end position="31"/>
    </location>
</feature>